<gene>
    <name evidence="1" type="ORF">AVEN_183031_1</name>
</gene>
<organism evidence="1 2">
    <name type="scientific">Araneus ventricosus</name>
    <name type="common">Orbweaver spider</name>
    <name type="synonym">Epeira ventricosa</name>
    <dbReference type="NCBI Taxonomy" id="182803"/>
    <lineage>
        <taxon>Eukaryota</taxon>
        <taxon>Metazoa</taxon>
        <taxon>Ecdysozoa</taxon>
        <taxon>Arthropoda</taxon>
        <taxon>Chelicerata</taxon>
        <taxon>Arachnida</taxon>
        <taxon>Araneae</taxon>
        <taxon>Araneomorphae</taxon>
        <taxon>Entelegynae</taxon>
        <taxon>Araneoidea</taxon>
        <taxon>Araneidae</taxon>
        <taxon>Araneus</taxon>
    </lineage>
</organism>
<keyword evidence="2" id="KW-1185">Reference proteome</keyword>
<accession>A0A4Y2RF67</accession>
<evidence type="ECO:0000313" key="1">
    <source>
        <dbReference type="EMBL" id="GBN74353.1"/>
    </source>
</evidence>
<dbReference type="EMBL" id="BGPR01016861">
    <property type="protein sequence ID" value="GBN74353.1"/>
    <property type="molecule type" value="Genomic_DNA"/>
</dbReference>
<sequence length="100" mass="11416">MQSERSTTELHPLTCKCTEKQPLRDNCLITTWEERFLPSDFCFPLGEERSIRIRLQNIINKKSVKIKNTVLLLPVGGAGDRTHQWRLTRLPACPMASGPP</sequence>
<dbReference type="AlphaFoldDB" id="A0A4Y2RF67"/>
<protein>
    <submittedName>
        <fullName evidence="1">Uncharacterized protein</fullName>
    </submittedName>
</protein>
<name>A0A4Y2RF67_ARAVE</name>
<proteinExistence type="predicted"/>
<dbReference type="Proteomes" id="UP000499080">
    <property type="component" value="Unassembled WGS sequence"/>
</dbReference>
<evidence type="ECO:0000313" key="2">
    <source>
        <dbReference type="Proteomes" id="UP000499080"/>
    </source>
</evidence>
<comment type="caution">
    <text evidence="1">The sequence shown here is derived from an EMBL/GenBank/DDBJ whole genome shotgun (WGS) entry which is preliminary data.</text>
</comment>
<reference evidence="1 2" key="1">
    <citation type="journal article" date="2019" name="Sci. Rep.">
        <title>Orb-weaving spider Araneus ventricosus genome elucidates the spidroin gene catalogue.</title>
        <authorList>
            <person name="Kono N."/>
            <person name="Nakamura H."/>
            <person name="Ohtoshi R."/>
            <person name="Moran D.A.P."/>
            <person name="Shinohara A."/>
            <person name="Yoshida Y."/>
            <person name="Fujiwara M."/>
            <person name="Mori M."/>
            <person name="Tomita M."/>
            <person name="Arakawa K."/>
        </authorList>
    </citation>
    <scope>NUCLEOTIDE SEQUENCE [LARGE SCALE GENOMIC DNA]</scope>
</reference>